<gene>
    <name evidence="1" type="ORF">AK812_SmicGene25821</name>
</gene>
<evidence type="ECO:0000313" key="1">
    <source>
        <dbReference type="EMBL" id="OLP92361.1"/>
    </source>
</evidence>
<dbReference type="AlphaFoldDB" id="A0A1Q9DB22"/>
<protein>
    <submittedName>
        <fullName evidence="1">Uncharacterized protein</fullName>
    </submittedName>
</protein>
<sequence>MSAKARRLLTVDLRDQLVQITGATLSAAVGRSRTEDVRRLWYQIKAFAADVEEEHVLARVSVEAWVLQLTAKLRTRLALRLFDVPIGDEVAWKRPERNSFMYARTAMVVHLQGLGPEIKQYLEGLTDAVQSLIEELDCEKTFYNEAWAAHGLGPEHLAVSAAAVVVAVGAPTCGEAESWSVANGPASLRGDIGKQDFCQGPPILEVPPGGGVGILDHGPWAGEDAGMQRLGHGALRWEGKEVDVLDTGAGGAYPGYVLYGTCS</sequence>
<reference evidence="1 2" key="1">
    <citation type="submission" date="2016-02" db="EMBL/GenBank/DDBJ databases">
        <title>Genome analysis of coral dinoflagellate symbionts highlights evolutionary adaptations to a symbiotic lifestyle.</title>
        <authorList>
            <person name="Aranda M."/>
            <person name="Li Y."/>
            <person name="Liew Y.J."/>
            <person name="Baumgarten S."/>
            <person name="Simakov O."/>
            <person name="Wilson M."/>
            <person name="Piel J."/>
            <person name="Ashoor H."/>
            <person name="Bougouffa S."/>
            <person name="Bajic V.B."/>
            <person name="Ryu T."/>
            <person name="Ravasi T."/>
            <person name="Bayer T."/>
            <person name="Micklem G."/>
            <person name="Kim H."/>
            <person name="Bhak J."/>
            <person name="Lajeunesse T.C."/>
            <person name="Voolstra C.R."/>
        </authorList>
    </citation>
    <scope>NUCLEOTIDE SEQUENCE [LARGE SCALE GENOMIC DNA]</scope>
    <source>
        <strain evidence="1 2">CCMP2467</strain>
    </source>
</reference>
<name>A0A1Q9DB22_SYMMI</name>
<comment type="caution">
    <text evidence="1">The sequence shown here is derived from an EMBL/GenBank/DDBJ whole genome shotgun (WGS) entry which is preliminary data.</text>
</comment>
<evidence type="ECO:0000313" key="2">
    <source>
        <dbReference type="Proteomes" id="UP000186817"/>
    </source>
</evidence>
<keyword evidence="2" id="KW-1185">Reference proteome</keyword>
<dbReference type="EMBL" id="LSRX01000625">
    <property type="protein sequence ID" value="OLP92361.1"/>
    <property type="molecule type" value="Genomic_DNA"/>
</dbReference>
<accession>A0A1Q9DB22</accession>
<dbReference type="OrthoDB" id="434757at2759"/>
<organism evidence="1 2">
    <name type="scientific">Symbiodinium microadriaticum</name>
    <name type="common">Dinoflagellate</name>
    <name type="synonym">Zooxanthella microadriatica</name>
    <dbReference type="NCBI Taxonomy" id="2951"/>
    <lineage>
        <taxon>Eukaryota</taxon>
        <taxon>Sar</taxon>
        <taxon>Alveolata</taxon>
        <taxon>Dinophyceae</taxon>
        <taxon>Suessiales</taxon>
        <taxon>Symbiodiniaceae</taxon>
        <taxon>Symbiodinium</taxon>
    </lineage>
</organism>
<proteinExistence type="predicted"/>
<dbReference type="Proteomes" id="UP000186817">
    <property type="component" value="Unassembled WGS sequence"/>
</dbReference>